<dbReference type="PANTHER" id="PTHR33129:SF1">
    <property type="entry name" value="ATP-BINDING PROTEIN"/>
    <property type="match status" value="1"/>
</dbReference>
<accession>A0A835Z6Q5</accession>
<name>A0A835Z6Q5_9STRA</name>
<protein>
    <submittedName>
        <fullName evidence="1">Uncharacterized protein</fullName>
    </submittedName>
</protein>
<sequence>MAEAGDSAISLPHVLDAEIADTRRSLSKVERAVEDIFAAIERGQVLPRYRTEERQDQELKNLTDEKTRLQGILGTLTSQRSSVVTFWRALSRASDDDDCLALKDGTWFMGDYVRGNRIYIRSCYRELMDTIKAMVTSGTRRVVITGTPGIGKSCYALYWLWHLRRAGNTVVYQIGADFYRFSGELVQHADTIGAFKNAGGLWHPDVWFLCDPARDHEPYGGCLGVTLVFVSPSTERYKAFLKEPRATTRYMPVWSQEEVQRCRQLLFDHVPQSRVQDLLEQWGGVPRFVLQFADDDTQQAKLQQAIRKCATAGLRATILNAGEDAGSTAALSDKVLHMCTADFVHVRLMWASQYAFDALCEAQGEASKGELRAFIASSARLPSLATLRGLVFEPYVHRLLGNGSCFEYRVLEPAQHGVTTFNFAFRRSVTFARLRDIWRIEEGVYYAPRASNLSAGDSFAIIDGVLFIFQITVAAEHGVKKAGTLDIVEAACGMSIGARPEFVLAFVVPPDRFLEYRAQNFVTKENKKAKLEVACTQWAIRLPVDVMV</sequence>
<evidence type="ECO:0000313" key="2">
    <source>
        <dbReference type="Proteomes" id="UP000664859"/>
    </source>
</evidence>
<gene>
    <name evidence="1" type="ORF">JKP88DRAFT_310586</name>
</gene>
<dbReference type="EMBL" id="JAFCMP010000115">
    <property type="protein sequence ID" value="KAG5185990.1"/>
    <property type="molecule type" value="Genomic_DNA"/>
</dbReference>
<organism evidence="1 2">
    <name type="scientific">Tribonema minus</name>
    <dbReference type="NCBI Taxonomy" id="303371"/>
    <lineage>
        <taxon>Eukaryota</taxon>
        <taxon>Sar</taxon>
        <taxon>Stramenopiles</taxon>
        <taxon>Ochrophyta</taxon>
        <taxon>PX clade</taxon>
        <taxon>Xanthophyceae</taxon>
        <taxon>Tribonematales</taxon>
        <taxon>Tribonemataceae</taxon>
        <taxon>Tribonema</taxon>
    </lineage>
</organism>
<dbReference type="AlphaFoldDB" id="A0A835Z6Q5"/>
<dbReference type="PANTHER" id="PTHR33129">
    <property type="entry name" value="PROTEIN KINASE DOMAIN-CONTAINING PROTEIN-RELATED"/>
    <property type="match status" value="1"/>
</dbReference>
<dbReference type="OrthoDB" id="94235at2759"/>
<comment type="caution">
    <text evidence="1">The sequence shown here is derived from an EMBL/GenBank/DDBJ whole genome shotgun (WGS) entry which is preliminary data.</text>
</comment>
<dbReference type="InterPro" id="IPR052980">
    <property type="entry name" value="Crinkler_effector"/>
</dbReference>
<reference evidence="1" key="1">
    <citation type="submission" date="2021-02" db="EMBL/GenBank/DDBJ databases">
        <title>First Annotated Genome of the Yellow-green Alga Tribonema minus.</title>
        <authorList>
            <person name="Mahan K.M."/>
        </authorList>
    </citation>
    <scope>NUCLEOTIDE SEQUENCE</scope>
    <source>
        <strain evidence="1">UTEX B ZZ1240</strain>
    </source>
</reference>
<dbReference type="Proteomes" id="UP000664859">
    <property type="component" value="Unassembled WGS sequence"/>
</dbReference>
<evidence type="ECO:0000313" key="1">
    <source>
        <dbReference type="EMBL" id="KAG5185990.1"/>
    </source>
</evidence>
<keyword evidence="2" id="KW-1185">Reference proteome</keyword>
<proteinExistence type="predicted"/>